<name>A0A0W0X0F8_9GAMM</name>
<organism evidence="3 4">
    <name type="scientific">Legionella oakridgensis</name>
    <dbReference type="NCBI Taxonomy" id="29423"/>
    <lineage>
        <taxon>Bacteria</taxon>
        <taxon>Pseudomonadati</taxon>
        <taxon>Pseudomonadota</taxon>
        <taxon>Gammaproteobacteria</taxon>
        <taxon>Legionellales</taxon>
        <taxon>Legionellaceae</taxon>
        <taxon>Legionella</taxon>
    </lineage>
</organism>
<comment type="caution">
    <text evidence="3">The sequence shown here is derived from an EMBL/GenBank/DDBJ whole genome shotgun (WGS) entry which is preliminary data.</text>
</comment>
<protein>
    <recommendedName>
        <fullName evidence="2">DUF4124 domain-containing protein</fullName>
    </recommendedName>
</protein>
<dbReference type="EMBL" id="LNYP01000029">
    <property type="protein sequence ID" value="KTD38035.1"/>
    <property type="molecule type" value="Genomic_DNA"/>
</dbReference>
<dbReference type="Pfam" id="PF13511">
    <property type="entry name" value="DUF4124"/>
    <property type="match status" value="1"/>
</dbReference>
<proteinExistence type="predicted"/>
<dbReference type="InterPro" id="IPR025392">
    <property type="entry name" value="DUF4124"/>
</dbReference>
<reference evidence="3 4" key="1">
    <citation type="submission" date="2015-11" db="EMBL/GenBank/DDBJ databases">
        <title>Genomic analysis of 38 Legionella species identifies large and diverse effector repertoires.</title>
        <authorList>
            <person name="Burstein D."/>
            <person name="Amaro F."/>
            <person name="Zusman T."/>
            <person name="Lifshitz Z."/>
            <person name="Cohen O."/>
            <person name="Gilbert J.A."/>
            <person name="Pupko T."/>
            <person name="Shuman H.A."/>
            <person name="Segal G."/>
        </authorList>
    </citation>
    <scope>NUCLEOTIDE SEQUENCE [LARGE SCALE GENOMIC DNA]</scope>
    <source>
        <strain evidence="3 4">Oak Ridge-10</strain>
    </source>
</reference>
<dbReference type="Proteomes" id="UP000054858">
    <property type="component" value="Unassembled WGS sequence"/>
</dbReference>
<evidence type="ECO:0000313" key="3">
    <source>
        <dbReference type="EMBL" id="KTD38035.1"/>
    </source>
</evidence>
<gene>
    <name evidence="3" type="ORF">Loak_1711</name>
</gene>
<evidence type="ECO:0000259" key="2">
    <source>
        <dbReference type="Pfam" id="PF13511"/>
    </source>
</evidence>
<accession>A0A0W0X0F8</accession>
<feature type="chain" id="PRO_5006916014" description="DUF4124 domain-containing protein" evidence="1">
    <location>
        <begin position="20"/>
        <end position="181"/>
    </location>
</feature>
<evidence type="ECO:0000256" key="1">
    <source>
        <dbReference type="SAM" id="SignalP"/>
    </source>
</evidence>
<feature type="signal peptide" evidence="1">
    <location>
        <begin position="1"/>
        <end position="19"/>
    </location>
</feature>
<keyword evidence="1" id="KW-0732">Signal</keyword>
<dbReference type="RefSeq" id="WP_169728701.1">
    <property type="nucleotide sequence ID" value="NZ_LCUA01000004.1"/>
</dbReference>
<sequence>MRIDKLLFCFVMAISPLHAQIYKWTDSNGNVYFSDKPHPGAEKIELPEVQTFSSPAPSSESSAAMQQEAIEASTDYAMTILAPKDQETIRNNQGYVAVNVQLEPSLKANDKLQIIFDGKALGKPQATTVFALQNINRGSHTIAVQLVNEQGDVLKTSPSVTIFMHRPRVGMVPQTRPSQTP</sequence>
<dbReference type="PATRIC" id="fig|29423.5.peg.1791"/>
<dbReference type="AlphaFoldDB" id="A0A0W0X0F8"/>
<evidence type="ECO:0000313" key="4">
    <source>
        <dbReference type="Proteomes" id="UP000054858"/>
    </source>
</evidence>
<feature type="domain" description="DUF4124" evidence="2">
    <location>
        <begin position="9"/>
        <end position="61"/>
    </location>
</feature>